<keyword evidence="2" id="KW-1185">Reference proteome</keyword>
<gene>
    <name evidence="1" type="ORF">PCOR1329_LOCUS63021</name>
</gene>
<sequence length="637" mass="72550">MILRLLSGANVATWISLMRYSSVAGRVKVFEHPAGVLRDAVDVPWPVLWLLSTFNPKFIFASQAMPNHQLLADDLRTFANKFKWRWFHGSRRDSAYIKLKGSKTPEFNKMSTPSLDCWIYGLRKAVAAAASKSQLSHRSRPTNTLPLVKLAFSLLRRTNMVAVPNDKEVGFTLVRLMDDRRIDLGILTTDVYKSLDEFDVDFTHVWKKYARVARDIEDYEGVEGLSGQIIRSMYIKGASLTARLAKTCKTHKNPVTFRALHCSAQYSFAGLSKWVSGVLRRHLSDLPWLVRDAVDAARHLRGRHAAPGTRLAKIDIKDYFMSGSMDELIQDATSHMTGAQKALVQRALQLLLAHQYVSSPHWPNHRHQVVVGSGMGLIHSGEVADVALANRLESWACSQYVRMHFQVSVYMRFKDDILIAYRDFAKFSAFLRIMQHRSRYFRLVLDEGHVKESHWLQLSVCIAGGAFSVKPAFKITTLTIPLASTSAHPWSVHRSWPRAMLQTMLAFCSHTSQEKDVKLEFRNRLTNACFNSSLLEGIFPRSPPRPRETCTPVWLILPFHPHWCKLIAKAVSVFNSNPFFQRMLGESGLQVSPVRVAWRSYLPSLRGRMASDRARKINNLNEIFRTEYGFHGGWLGR</sequence>
<reference evidence="1" key="1">
    <citation type="submission" date="2023-10" db="EMBL/GenBank/DDBJ databases">
        <authorList>
            <person name="Chen Y."/>
            <person name="Shah S."/>
            <person name="Dougan E. K."/>
            <person name="Thang M."/>
            <person name="Chan C."/>
        </authorList>
    </citation>
    <scope>NUCLEOTIDE SEQUENCE [LARGE SCALE GENOMIC DNA]</scope>
</reference>
<evidence type="ECO:0008006" key="3">
    <source>
        <dbReference type="Google" id="ProtNLM"/>
    </source>
</evidence>
<comment type="caution">
    <text evidence="1">The sequence shown here is derived from an EMBL/GenBank/DDBJ whole genome shotgun (WGS) entry which is preliminary data.</text>
</comment>
<organism evidence="1 2">
    <name type="scientific">Prorocentrum cordatum</name>
    <dbReference type="NCBI Taxonomy" id="2364126"/>
    <lineage>
        <taxon>Eukaryota</taxon>
        <taxon>Sar</taxon>
        <taxon>Alveolata</taxon>
        <taxon>Dinophyceae</taxon>
        <taxon>Prorocentrales</taxon>
        <taxon>Prorocentraceae</taxon>
        <taxon>Prorocentrum</taxon>
    </lineage>
</organism>
<proteinExistence type="predicted"/>
<evidence type="ECO:0000313" key="1">
    <source>
        <dbReference type="EMBL" id="CAK0879644.1"/>
    </source>
</evidence>
<name>A0ABN9W4Q2_9DINO</name>
<protein>
    <recommendedName>
        <fullName evidence="3">RNA-directed DNA polymerase</fullName>
    </recommendedName>
</protein>
<accession>A0ABN9W4Q2</accession>
<evidence type="ECO:0000313" key="2">
    <source>
        <dbReference type="Proteomes" id="UP001189429"/>
    </source>
</evidence>
<dbReference type="Proteomes" id="UP001189429">
    <property type="component" value="Unassembled WGS sequence"/>
</dbReference>
<dbReference type="EMBL" id="CAUYUJ010017984">
    <property type="protein sequence ID" value="CAK0879644.1"/>
    <property type="molecule type" value="Genomic_DNA"/>
</dbReference>